<reference evidence="2" key="1">
    <citation type="submission" date="2011-12" db="EMBL/GenBank/DDBJ databases">
        <title>Complete sequence of Methanoregula formicicum SMSP.</title>
        <authorList>
            <person name="Lucas S."/>
            <person name="Han J."/>
            <person name="Lapidus A."/>
            <person name="Cheng J.-F."/>
            <person name="Goodwin L."/>
            <person name="Pitluck S."/>
            <person name="Peters L."/>
            <person name="Ovchinnikova G."/>
            <person name="Teshima H."/>
            <person name="Detter J.C."/>
            <person name="Han C."/>
            <person name="Tapia R."/>
            <person name="Land M."/>
            <person name="Hauser L."/>
            <person name="Kyrpides N."/>
            <person name="Ivanova N."/>
            <person name="Pagani I."/>
            <person name="Imachi H."/>
            <person name="Tamaki H."/>
            <person name="Sekiguchi Y."/>
            <person name="Kamagata Y."/>
            <person name="Cadillo-Quiroz H."/>
            <person name="Zinder S."/>
            <person name="Liu W.-T."/>
            <person name="Woyke T."/>
        </authorList>
    </citation>
    <scope>NUCLEOTIDE SEQUENCE [LARGE SCALE GENOMIC DNA]</scope>
    <source>
        <strain evidence="2">DSM 22288 / NBRC 105244 / SMSP</strain>
    </source>
</reference>
<dbReference type="GO" id="GO:0032259">
    <property type="term" value="P:methylation"/>
    <property type="evidence" value="ECO:0007669"/>
    <property type="project" value="UniProtKB-KW"/>
</dbReference>
<dbReference type="PANTHER" id="PTHR43667:SF2">
    <property type="entry name" value="FATTY ACID C-METHYL TRANSFERASE"/>
    <property type="match status" value="1"/>
</dbReference>
<dbReference type="eggNOG" id="arCOG01632">
    <property type="taxonomic scope" value="Archaea"/>
</dbReference>
<reference evidence="1 2" key="2">
    <citation type="journal article" date="2014" name="Genome Announc.">
        <title>Complete Genome Sequence of Methanoregula formicica SMSPT, a Mesophilic Hydrogenotrophic Methanogen Isolated from a Methanogenic Upflow Anaerobic Sludge Blanket Reactor.</title>
        <authorList>
            <person name="Yamamoto K."/>
            <person name="Tamaki H."/>
            <person name="Cadillo-Quiroz H."/>
            <person name="Imachi H."/>
            <person name="Kyrpides N."/>
            <person name="Woyke T."/>
            <person name="Goodwin L."/>
            <person name="Zinder S.H."/>
            <person name="Kamagata Y."/>
            <person name="Liu W.T."/>
        </authorList>
    </citation>
    <scope>NUCLEOTIDE SEQUENCE [LARGE SCALE GENOMIC DNA]</scope>
    <source>
        <strain evidence="2">DSM 22288 / NBRC 105244 / SMSP</strain>
    </source>
</reference>
<dbReference type="InParanoid" id="L0HCF1"/>
<dbReference type="STRING" id="593750.Metfor_0620"/>
<keyword evidence="1" id="KW-0808">Transferase</keyword>
<dbReference type="Pfam" id="PF13489">
    <property type="entry name" value="Methyltransf_23"/>
    <property type="match status" value="1"/>
</dbReference>
<dbReference type="OrthoDB" id="57427at2157"/>
<dbReference type="GO" id="GO:0008168">
    <property type="term" value="F:methyltransferase activity"/>
    <property type="evidence" value="ECO:0007669"/>
    <property type="project" value="UniProtKB-KW"/>
</dbReference>
<accession>L0HCF1</accession>
<evidence type="ECO:0000313" key="2">
    <source>
        <dbReference type="Proteomes" id="UP000010824"/>
    </source>
</evidence>
<dbReference type="AlphaFoldDB" id="L0HCF1"/>
<dbReference type="RefSeq" id="WP_015284644.1">
    <property type="nucleotide sequence ID" value="NC_019943.1"/>
</dbReference>
<dbReference type="KEGG" id="mfo:Metfor_0620"/>
<dbReference type="InterPro" id="IPR050723">
    <property type="entry name" value="CFA/CMAS"/>
</dbReference>
<gene>
    <name evidence="1" type="ordered locus">Metfor_0620</name>
</gene>
<protein>
    <submittedName>
        <fullName evidence="1">Methylase involved in ubiquinone/menaquinone biosynthesis</fullName>
    </submittedName>
</protein>
<dbReference type="InterPro" id="IPR029063">
    <property type="entry name" value="SAM-dependent_MTases_sf"/>
</dbReference>
<organism evidence="1 2">
    <name type="scientific">Methanoregula formicica (strain DSM 22288 / NBRC 105244 / SMSP)</name>
    <dbReference type="NCBI Taxonomy" id="593750"/>
    <lineage>
        <taxon>Archaea</taxon>
        <taxon>Methanobacteriati</taxon>
        <taxon>Methanobacteriota</taxon>
        <taxon>Stenosarchaea group</taxon>
        <taxon>Methanomicrobia</taxon>
        <taxon>Methanomicrobiales</taxon>
        <taxon>Methanoregulaceae</taxon>
        <taxon>Methanoregula</taxon>
    </lineage>
</organism>
<keyword evidence="1" id="KW-0489">Methyltransferase</keyword>
<dbReference type="SUPFAM" id="SSF53335">
    <property type="entry name" value="S-adenosyl-L-methionine-dependent methyltransferases"/>
    <property type="match status" value="1"/>
</dbReference>
<sequence>MNEYTSPPYTGSIPLPTWSERWRRVKLAHCAVPNYGNNKQFWNNRKNVKTVYMKGREKNQHQTGERLEAMAIPDGSRVLDIGAGPGTFAIPLAARGCTVTVVEPSDVMREALAERIVQENISGISVIPKRWEDVGMEELGEPYDIVIASYSLTMMDIAEAIAKMQRCCHGTVHLFWFLTPPAWANVNRDLWPLIHGGEFPGEPTADWLFMVLFEMGIYANLTVETKSPASSFATFEEATGEYIRRLNCAAPEHEEIVRNYLHAMLRKTDQGFVLGEKTLGAHLWWNVADARNTGGNNKDNKTSGKRRRS</sequence>
<proteinExistence type="predicted"/>
<dbReference type="EMBL" id="CP003167">
    <property type="protein sequence ID" value="AGB01680.1"/>
    <property type="molecule type" value="Genomic_DNA"/>
</dbReference>
<keyword evidence="2" id="KW-1185">Reference proteome</keyword>
<dbReference type="Proteomes" id="UP000010824">
    <property type="component" value="Chromosome"/>
</dbReference>
<dbReference type="GeneID" id="14309293"/>
<keyword evidence="1" id="KW-0830">Ubiquinone</keyword>
<name>L0HCF1_METFS</name>
<dbReference type="Gene3D" id="3.40.50.150">
    <property type="entry name" value="Vaccinia Virus protein VP39"/>
    <property type="match status" value="1"/>
</dbReference>
<dbReference type="HOGENOM" id="CLU_060275_1_0_2"/>
<dbReference type="CDD" id="cd02440">
    <property type="entry name" value="AdoMet_MTases"/>
    <property type="match status" value="1"/>
</dbReference>
<evidence type="ECO:0000313" key="1">
    <source>
        <dbReference type="EMBL" id="AGB01680.1"/>
    </source>
</evidence>
<dbReference type="PANTHER" id="PTHR43667">
    <property type="entry name" value="CYCLOPROPANE-FATTY-ACYL-PHOSPHOLIPID SYNTHASE"/>
    <property type="match status" value="1"/>
</dbReference>